<organism evidence="2 3">
    <name type="scientific">Ascochyta lentis</name>
    <dbReference type="NCBI Taxonomy" id="205686"/>
    <lineage>
        <taxon>Eukaryota</taxon>
        <taxon>Fungi</taxon>
        <taxon>Dikarya</taxon>
        <taxon>Ascomycota</taxon>
        <taxon>Pezizomycotina</taxon>
        <taxon>Dothideomycetes</taxon>
        <taxon>Pleosporomycetidae</taxon>
        <taxon>Pleosporales</taxon>
        <taxon>Pleosporineae</taxon>
        <taxon>Didymellaceae</taxon>
        <taxon>Ascochyta</taxon>
    </lineage>
</organism>
<proteinExistence type="predicted"/>
<reference evidence="2" key="2">
    <citation type="submission" date="2020-09" db="EMBL/GenBank/DDBJ databases">
        <title>Reference genome assembly for Australian Ascochyta lentis isolate Al4.</title>
        <authorList>
            <person name="Lee R.C."/>
            <person name="Farfan-Caceres L.M."/>
            <person name="Debler J.W."/>
            <person name="Williams A.H."/>
            <person name="Henares B.M."/>
        </authorList>
    </citation>
    <scope>NUCLEOTIDE SEQUENCE</scope>
    <source>
        <strain evidence="2">Al4</strain>
    </source>
</reference>
<dbReference type="AlphaFoldDB" id="A0A8H7MK08"/>
<evidence type="ECO:0000259" key="1">
    <source>
        <dbReference type="Pfam" id="PF12417"/>
    </source>
</evidence>
<dbReference type="InterPro" id="IPR022137">
    <property type="entry name" value="Znf_prot_DUF3669"/>
</dbReference>
<accession>A0A8H7MK08</accession>
<dbReference type="PANTHER" id="PTHR40780:SF2">
    <property type="entry name" value="DUF3669 DOMAIN-CONTAINING PROTEIN"/>
    <property type="match status" value="1"/>
</dbReference>
<dbReference type="PANTHER" id="PTHR40780">
    <property type="entry name" value="DUF3669 DOMAIN-CONTAINING PROTEIN"/>
    <property type="match status" value="1"/>
</dbReference>
<feature type="domain" description="DUF3669" evidence="1">
    <location>
        <begin position="278"/>
        <end position="341"/>
    </location>
</feature>
<dbReference type="OrthoDB" id="2993351at2759"/>
<reference evidence="2" key="1">
    <citation type="submission" date="2018-12" db="EMBL/GenBank/DDBJ databases">
        <authorList>
            <person name="Syme R.A."/>
            <person name="Farfan-Caceres L."/>
            <person name="Lichtenzveig J."/>
        </authorList>
    </citation>
    <scope>NUCLEOTIDE SEQUENCE</scope>
    <source>
        <strain evidence="2">Al4</strain>
    </source>
</reference>
<comment type="caution">
    <text evidence="2">The sequence shown here is derived from an EMBL/GenBank/DDBJ whole genome shotgun (WGS) entry which is preliminary data.</text>
</comment>
<evidence type="ECO:0000313" key="3">
    <source>
        <dbReference type="Proteomes" id="UP000651452"/>
    </source>
</evidence>
<protein>
    <recommendedName>
        <fullName evidence="1">DUF3669 domain-containing protein</fullName>
    </recommendedName>
</protein>
<dbReference type="Pfam" id="PF12417">
    <property type="entry name" value="DUF3669"/>
    <property type="match status" value="1"/>
</dbReference>
<gene>
    <name evidence="2" type="ORF">EKO04_003985</name>
</gene>
<keyword evidence="3" id="KW-1185">Reference proteome</keyword>
<dbReference type="Proteomes" id="UP000651452">
    <property type="component" value="Unassembled WGS sequence"/>
</dbReference>
<sequence length="366" mass="40606">MFNSAASGNSITDLLQGEATAVQLLTTEDLKSETPELILTRMLSIKSTLPPDGTSTPTLTSIGSGQCGTVYALNDTNMVLKLPNTPSKADQFSNDFKCHQAVYDALSQAPRAPRNRIYVPAPKMWIIPESQHFWISNAVSFAVAVKVPDYGLISERIISVTLPVRAGLVDTFAPPLIRSSKIRFLATPQQKDCLVRIYLGRQSNKNEAIPPHSFRLLMAQTLAYMHWSAGVDANDVEFVLGSSPVVCWLPSRREVLAADKESAGVLFSSDLHHRGMSIWLLDFNMCRLFDKDPAGLKKLVRGLWFNDSYYPRPCAVHPKDKALCKAFSECYLQTSAELGEKEMSQAFIKAVEDEGKKRLSSNSLFW</sequence>
<name>A0A8H7MK08_9PLEO</name>
<dbReference type="EMBL" id="RZGK01000007">
    <property type="protein sequence ID" value="KAF9697645.1"/>
    <property type="molecule type" value="Genomic_DNA"/>
</dbReference>
<evidence type="ECO:0000313" key="2">
    <source>
        <dbReference type="EMBL" id="KAF9697645.1"/>
    </source>
</evidence>